<evidence type="ECO:0000313" key="2">
    <source>
        <dbReference type="EMBL" id="KAF0723580.1"/>
    </source>
</evidence>
<proteinExistence type="predicted"/>
<evidence type="ECO:0000256" key="1">
    <source>
        <dbReference type="SAM" id="Coils"/>
    </source>
</evidence>
<dbReference type="VEuPathDB" id="FungiDB:AeMF1_003055"/>
<feature type="coiled-coil region" evidence="1">
    <location>
        <begin position="28"/>
        <end position="95"/>
    </location>
</feature>
<name>A0A6G0W8T6_9STRA</name>
<organism evidence="2 3">
    <name type="scientific">Aphanomyces euteiches</name>
    <dbReference type="NCBI Taxonomy" id="100861"/>
    <lineage>
        <taxon>Eukaryota</taxon>
        <taxon>Sar</taxon>
        <taxon>Stramenopiles</taxon>
        <taxon>Oomycota</taxon>
        <taxon>Saprolegniomycetes</taxon>
        <taxon>Saprolegniales</taxon>
        <taxon>Verrucalvaceae</taxon>
        <taxon>Aphanomyces</taxon>
    </lineage>
</organism>
<dbReference type="AlphaFoldDB" id="A0A6G0W8T6"/>
<keyword evidence="1" id="KW-0175">Coiled coil</keyword>
<gene>
    <name evidence="2" type="ORF">Ae201684_017547</name>
</gene>
<accession>A0A6G0W8T6</accession>
<sequence>MLLEQSEKAIAKKLKRQARRTFLQRERRDREKYELLQLRQFAERLEEERQRWVQVSDRVQALSWEQVVVALQEDATEALDENQKLRRQSERLLRVVTGMTTWIATAKGINRGPHTLPYTASQLNLHRVSLNASDPNCRQHGLDWMTKLLYHNTEALLERFEFWPAVSTEPKSEYHTDTANMDDLQLVWRFQVDIPVAYENVVDPVRQCVVDRLNSTDIWNGTTFPIDPEIVHQISPKMTYVRRRISHDASDESMSCNILYREFNDGDRRTVFVGQTLDDDKFEKRMIRSKGMTWVIVTRLGPSLSRVSILSLSSTYYSDEGFLPFEQQAIEFGITLDAVEHEKETSFIRQIQPICQSVSAAWLGYLNDAIRAAHRENRREK</sequence>
<protein>
    <submittedName>
        <fullName evidence="2">Uncharacterized protein</fullName>
    </submittedName>
</protein>
<dbReference type="Proteomes" id="UP000481153">
    <property type="component" value="Unassembled WGS sequence"/>
</dbReference>
<evidence type="ECO:0000313" key="3">
    <source>
        <dbReference type="Proteomes" id="UP000481153"/>
    </source>
</evidence>
<comment type="caution">
    <text evidence="2">The sequence shown here is derived from an EMBL/GenBank/DDBJ whole genome shotgun (WGS) entry which is preliminary data.</text>
</comment>
<reference evidence="2 3" key="1">
    <citation type="submission" date="2019-07" db="EMBL/GenBank/DDBJ databases">
        <title>Genomics analysis of Aphanomyces spp. identifies a new class of oomycete effector associated with host adaptation.</title>
        <authorList>
            <person name="Gaulin E."/>
        </authorList>
    </citation>
    <scope>NUCLEOTIDE SEQUENCE [LARGE SCALE GENOMIC DNA]</scope>
    <source>
        <strain evidence="2 3">ATCC 201684</strain>
    </source>
</reference>
<dbReference type="EMBL" id="VJMJ01000301">
    <property type="protein sequence ID" value="KAF0723580.1"/>
    <property type="molecule type" value="Genomic_DNA"/>
</dbReference>
<keyword evidence="3" id="KW-1185">Reference proteome</keyword>